<dbReference type="PIRSF" id="PIRSF019169">
    <property type="entry name" value="PilM"/>
    <property type="match status" value="1"/>
</dbReference>
<evidence type="ECO:0000313" key="2">
    <source>
        <dbReference type="Proteomes" id="UP000178825"/>
    </source>
</evidence>
<gene>
    <name evidence="1" type="ORF">A3D55_01775</name>
</gene>
<protein>
    <recommendedName>
        <fullName evidence="3">SHS2 domain-containing protein</fullName>
    </recommendedName>
</protein>
<dbReference type="Gene3D" id="3.30.420.40">
    <property type="match status" value="2"/>
</dbReference>
<dbReference type="Pfam" id="PF11104">
    <property type="entry name" value="PilM_2"/>
    <property type="match status" value="1"/>
</dbReference>
<dbReference type="InterPro" id="IPR005883">
    <property type="entry name" value="PilM"/>
</dbReference>
<organism evidence="1 2">
    <name type="scientific">Candidatus Jorgensenbacteria bacterium RIFCSPHIGHO2_02_FULL_45_20</name>
    <dbReference type="NCBI Taxonomy" id="1798470"/>
    <lineage>
        <taxon>Bacteria</taxon>
        <taxon>Candidatus Joergenseniibacteriota</taxon>
    </lineage>
</organism>
<evidence type="ECO:0008006" key="3">
    <source>
        <dbReference type="Google" id="ProtNLM"/>
    </source>
</evidence>
<reference evidence="1 2" key="1">
    <citation type="journal article" date="2016" name="Nat. Commun.">
        <title>Thousands of microbial genomes shed light on interconnected biogeochemical processes in an aquifer system.</title>
        <authorList>
            <person name="Anantharaman K."/>
            <person name="Brown C.T."/>
            <person name="Hug L.A."/>
            <person name="Sharon I."/>
            <person name="Castelle C.J."/>
            <person name="Probst A.J."/>
            <person name="Thomas B.C."/>
            <person name="Singh A."/>
            <person name="Wilkins M.J."/>
            <person name="Karaoz U."/>
            <person name="Brodie E.L."/>
            <person name="Williams K.H."/>
            <person name="Hubbard S.S."/>
            <person name="Banfield J.F."/>
        </authorList>
    </citation>
    <scope>NUCLEOTIDE SEQUENCE [LARGE SCALE GENOMIC DNA]</scope>
</reference>
<dbReference type="EMBL" id="MFKJ01000017">
    <property type="protein sequence ID" value="OGG38576.1"/>
    <property type="molecule type" value="Genomic_DNA"/>
</dbReference>
<dbReference type="AlphaFoldDB" id="A0A1F6BNS5"/>
<dbReference type="STRING" id="1798470.A3D55_01775"/>
<dbReference type="SUPFAM" id="SSF53067">
    <property type="entry name" value="Actin-like ATPase domain"/>
    <property type="match status" value="2"/>
</dbReference>
<name>A0A1F6BNS5_9BACT</name>
<sequence>MKLNIISDFFRDIGNFLKGGTVLGIDIGTSSIKIIELTKRGDTFVVSNYGILETKKYLNFPNQAIQTSSVHISEKYGAELLSILLREIKPKTSLVVASIPAFTSFTTVLDIPVLSKEEVANIVMFQAQQYIPLPLKKVSVEWHYIEEFEGPRGQRFQRILLTGIPNDVIERYKAIYKKAGLRLASLEIEQFALLRSLRNFISELPTLVVDIGAQSTDIAVVENGLIKQIEQTDYSGIYLTQALAKSLDISMVRAEELKRRRGLSPDGAESELSTLLLPFLDVIIQETMHAKTAYERRYGHKVERIMLVGGGANLTGIEKYFSSQTGMRIIHHSVFMGMSYSSEMEPVVKTLGNQLAVALGLAKKYFL</sequence>
<dbReference type="CDD" id="cd24049">
    <property type="entry name" value="ASKHA_NBD_PilM"/>
    <property type="match status" value="1"/>
</dbReference>
<evidence type="ECO:0000313" key="1">
    <source>
        <dbReference type="EMBL" id="OGG38576.1"/>
    </source>
</evidence>
<dbReference type="InterPro" id="IPR043129">
    <property type="entry name" value="ATPase_NBD"/>
</dbReference>
<accession>A0A1F6BNS5</accession>
<dbReference type="NCBIfam" id="TIGR01175">
    <property type="entry name" value="pilM"/>
    <property type="match status" value="1"/>
</dbReference>
<dbReference type="PANTHER" id="PTHR32432">
    <property type="entry name" value="CELL DIVISION PROTEIN FTSA-RELATED"/>
    <property type="match status" value="1"/>
</dbReference>
<comment type="caution">
    <text evidence="1">The sequence shown here is derived from an EMBL/GenBank/DDBJ whole genome shotgun (WGS) entry which is preliminary data.</text>
</comment>
<dbReference type="Gene3D" id="3.30.1490.300">
    <property type="match status" value="1"/>
</dbReference>
<dbReference type="InterPro" id="IPR050696">
    <property type="entry name" value="FtsA/MreB"/>
</dbReference>
<dbReference type="PANTHER" id="PTHR32432:SF3">
    <property type="entry name" value="ETHANOLAMINE UTILIZATION PROTEIN EUTJ"/>
    <property type="match status" value="1"/>
</dbReference>
<dbReference type="Proteomes" id="UP000178825">
    <property type="component" value="Unassembled WGS sequence"/>
</dbReference>
<proteinExistence type="predicted"/>